<gene>
    <name evidence="2" type="ORF">Ccrd_018842</name>
</gene>
<feature type="compositionally biased region" description="Basic and acidic residues" evidence="1">
    <location>
        <begin position="106"/>
        <end position="118"/>
    </location>
</feature>
<dbReference type="Gramene" id="KVI02868">
    <property type="protein sequence ID" value="KVI02868"/>
    <property type="gene ID" value="Ccrd_018842"/>
</dbReference>
<feature type="region of interest" description="Disordered" evidence="1">
    <location>
        <begin position="93"/>
        <end position="118"/>
    </location>
</feature>
<evidence type="ECO:0000256" key="1">
    <source>
        <dbReference type="SAM" id="MobiDB-lite"/>
    </source>
</evidence>
<dbReference type="Proteomes" id="UP000243975">
    <property type="component" value="Unassembled WGS sequence"/>
</dbReference>
<name>A0A118K1I4_CYNCS</name>
<evidence type="ECO:0000313" key="3">
    <source>
        <dbReference type="Proteomes" id="UP000243975"/>
    </source>
</evidence>
<proteinExistence type="predicted"/>
<accession>A0A118K1I4</accession>
<comment type="caution">
    <text evidence="2">The sequence shown here is derived from an EMBL/GenBank/DDBJ whole genome shotgun (WGS) entry which is preliminary data.</text>
</comment>
<dbReference type="AlphaFoldDB" id="A0A118K1I4"/>
<reference evidence="2 3" key="1">
    <citation type="journal article" date="2016" name="Sci. Rep.">
        <title>The genome sequence of the outbreeding globe artichoke constructed de novo incorporating a phase-aware low-pass sequencing strategy of F1 progeny.</title>
        <authorList>
            <person name="Scaglione D."/>
            <person name="Reyes-Chin-Wo S."/>
            <person name="Acquadro A."/>
            <person name="Froenicke L."/>
            <person name="Portis E."/>
            <person name="Beitel C."/>
            <person name="Tirone M."/>
            <person name="Mauro R."/>
            <person name="Lo Monaco A."/>
            <person name="Mauromicale G."/>
            <person name="Faccioli P."/>
            <person name="Cattivelli L."/>
            <person name="Rieseberg L."/>
            <person name="Michelmore R."/>
            <person name="Lanteri S."/>
        </authorList>
    </citation>
    <scope>NUCLEOTIDE SEQUENCE [LARGE SCALE GENOMIC DNA]</scope>
    <source>
        <strain evidence="2">2C</strain>
    </source>
</reference>
<protein>
    <submittedName>
        <fullName evidence="2">Uncharacterized protein</fullName>
    </submittedName>
</protein>
<dbReference type="EMBL" id="LEKV01002622">
    <property type="protein sequence ID" value="KVI02868.1"/>
    <property type="molecule type" value="Genomic_DNA"/>
</dbReference>
<sequence length="118" mass="13352">MVSVELVIEAANLASNGHPFEVVYYQEFCVKASNDIYQQAGISNVNDEKLAASVLNPSKVKYDMRMCMSIRPGRSNAGSSLSLWFVVKIMMRSSPQQDHSPSMKFRRPDKENYKSNKK</sequence>
<evidence type="ECO:0000313" key="2">
    <source>
        <dbReference type="EMBL" id="KVI02868.1"/>
    </source>
</evidence>
<keyword evidence="3" id="KW-1185">Reference proteome</keyword>
<organism evidence="2 3">
    <name type="scientific">Cynara cardunculus var. scolymus</name>
    <name type="common">Globe artichoke</name>
    <name type="synonym">Cynara scolymus</name>
    <dbReference type="NCBI Taxonomy" id="59895"/>
    <lineage>
        <taxon>Eukaryota</taxon>
        <taxon>Viridiplantae</taxon>
        <taxon>Streptophyta</taxon>
        <taxon>Embryophyta</taxon>
        <taxon>Tracheophyta</taxon>
        <taxon>Spermatophyta</taxon>
        <taxon>Magnoliopsida</taxon>
        <taxon>eudicotyledons</taxon>
        <taxon>Gunneridae</taxon>
        <taxon>Pentapetalae</taxon>
        <taxon>asterids</taxon>
        <taxon>campanulids</taxon>
        <taxon>Asterales</taxon>
        <taxon>Asteraceae</taxon>
        <taxon>Carduoideae</taxon>
        <taxon>Cardueae</taxon>
        <taxon>Carduinae</taxon>
        <taxon>Cynara</taxon>
    </lineage>
</organism>